<dbReference type="RefSeq" id="XP_064850826.1">
    <property type="nucleotide sequence ID" value="XM_064994754.1"/>
</dbReference>
<protein>
    <recommendedName>
        <fullName evidence="1">Nudix hydrolase domain-containing protein</fullName>
    </recommendedName>
</protein>
<dbReference type="InterPro" id="IPR015797">
    <property type="entry name" value="NUDIX_hydrolase-like_dom_sf"/>
</dbReference>
<proteinExistence type="predicted"/>
<dbReference type="PROSITE" id="PS51462">
    <property type="entry name" value="NUDIX"/>
    <property type="match status" value="1"/>
</dbReference>
<gene>
    <name evidence="2" type="ORF">DASC09_011510</name>
</gene>
<dbReference type="Pfam" id="PF00293">
    <property type="entry name" value="NUDIX"/>
    <property type="match status" value="1"/>
</dbReference>
<dbReference type="Proteomes" id="UP001360560">
    <property type="component" value="Unassembled WGS sequence"/>
</dbReference>
<keyword evidence="3" id="KW-1185">Reference proteome</keyword>
<reference evidence="2 3" key="1">
    <citation type="journal article" date="2023" name="Elife">
        <title>Identification of key yeast species and microbe-microbe interactions impacting larval growth of Drosophila in the wild.</title>
        <authorList>
            <person name="Mure A."/>
            <person name="Sugiura Y."/>
            <person name="Maeda R."/>
            <person name="Honda K."/>
            <person name="Sakurai N."/>
            <person name="Takahashi Y."/>
            <person name="Watada M."/>
            <person name="Katoh T."/>
            <person name="Gotoh A."/>
            <person name="Gotoh Y."/>
            <person name="Taniguchi I."/>
            <person name="Nakamura K."/>
            <person name="Hayashi T."/>
            <person name="Katayama T."/>
            <person name="Uemura T."/>
            <person name="Hattori Y."/>
        </authorList>
    </citation>
    <scope>NUCLEOTIDE SEQUENCE [LARGE SCALE GENOMIC DNA]</scope>
    <source>
        <strain evidence="2 3">SC-9</strain>
    </source>
</reference>
<dbReference type="Gene3D" id="3.90.79.10">
    <property type="entry name" value="Nucleoside Triphosphate Pyrophosphohydrolase"/>
    <property type="match status" value="1"/>
</dbReference>
<feature type="domain" description="Nudix hydrolase" evidence="1">
    <location>
        <begin position="14"/>
        <end position="181"/>
    </location>
</feature>
<dbReference type="AlphaFoldDB" id="A0AAV5QGU1"/>
<dbReference type="GeneID" id="90071805"/>
<sequence length="213" mass="24645">MTHSTIHNSTQYYSKYPYTNCLLISSDPTDATSKQVLLLNRQKKPWMGNWNGIGGKLESHRDSTPLIGAQREIREESGLPYPETQITDLRCCGIMEWYMMFRYQGKEKVELKDESEVNEEDVRGMYIFVGTVRPEDREKYISTPKSFDEGILDWKNVDWILDDENLGIVKNVKLALPWVLSGEADENSLFKAYFSDLNVVSEVRFVKDGLLKK</sequence>
<accession>A0AAV5QGU1</accession>
<dbReference type="SUPFAM" id="SSF55811">
    <property type="entry name" value="Nudix"/>
    <property type="match status" value="1"/>
</dbReference>
<dbReference type="InterPro" id="IPR000086">
    <property type="entry name" value="NUDIX_hydrolase_dom"/>
</dbReference>
<evidence type="ECO:0000313" key="2">
    <source>
        <dbReference type="EMBL" id="GMM33826.1"/>
    </source>
</evidence>
<evidence type="ECO:0000313" key="3">
    <source>
        <dbReference type="Proteomes" id="UP001360560"/>
    </source>
</evidence>
<name>A0AAV5QGU1_9ASCO</name>
<dbReference type="EMBL" id="BTFZ01000002">
    <property type="protein sequence ID" value="GMM33826.1"/>
    <property type="molecule type" value="Genomic_DNA"/>
</dbReference>
<dbReference type="CDD" id="cd18886">
    <property type="entry name" value="NUDIX_MutT_Nudt1"/>
    <property type="match status" value="1"/>
</dbReference>
<evidence type="ECO:0000259" key="1">
    <source>
        <dbReference type="PROSITE" id="PS51462"/>
    </source>
</evidence>
<organism evidence="2 3">
    <name type="scientific">Saccharomycopsis crataegensis</name>
    <dbReference type="NCBI Taxonomy" id="43959"/>
    <lineage>
        <taxon>Eukaryota</taxon>
        <taxon>Fungi</taxon>
        <taxon>Dikarya</taxon>
        <taxon>Ascomycota</taxon>
        <taxon>Saccharomycotina</taxon>
        <taxon>Saccharomycetes</taxon>
        <taxon>Saccharomycopsidaceae</taxon>
        <taxon>Saccharomycopsis</taxon>
    </lineage>
</organism>
<comment type="caution">
    <text evidence="2">The sequence shown here is derived from an EMBL/GenBank/DDBJ whole genome shotgun (WGS) entry which is preliminary data.</text>
</comment>